<name>A0A3S0IKU5_9FLAO</name>
<dbReference type="RefSeq" id="WP_126164104.1">
    <property type="nucleotide sequence ID" value="NZ_RQPJ01000021.1"/>
</dbReference>
<dbReference type="AlphaFoldDB" id="A0A3S0IKU5"/>
<dbReference type="Proteomes" id="UP000267585">
    <property type="component" value="Unassembled WGS sequence"/>
</dbReference>
<keyword evidence="4" id="KW-1185">Reference proteome</keyword>
<dbReference type="Pfam" id="PF00582">
    <property type="entry name" value="Usp"/>
    <property type="match status" value="1"/>
</dbReference>
<dbReference type="SUPFAM" id="SSF52402">
    <property type="entry name" value="Adenine nucleotide alpha hydrolases-like"/>
    <property type="match status" value="2"/>
</dbReference>
<reference evidence="3 4" key="1">
    <citation type="submission" date="2018-11" db="EMBL/GenBank/DDBJ databases">
        <title>Arenibacter aquaticus sp.nov., a marine bacterium isolated from surface seawater in the South China Sea.</title>
        <authorList>
            <person name="Guo J."/>
            <person name="Sun J."/>
        </authorList>
    </citation>
    <scope>NUCLEOTIDE SEQUENCE [LARGE SCALE GENOMIC DNA]</scope>
    <source>
        <strain evidence="3 4">GUO666</strain>
    </source>
</reference>
<comment type="similarity">
    <text evidence="1">Belongs to the universal stress protein A family.</text>
</comment>
<evidence type="ECO:0000259" key="2">
    <source>
        <dbReference type="Pfam" id="PF00582"/>
    </source>
</evidence>
<evidence type="ECO:0000256" key="1">
    <source>
        <dbReference type="ARBA" id="ARBA00008791"/>
    </source>
</evidence>
<evidence type="ECO:0000313" key="3">
    <source>
        <dbReference type="EMBL" id="RTE52418.1"/>
    </source>
</evidence>
<dbReference type="PRINTS" id="PR01438">
    <property type="entry name" value="UNVRSLSTRESS"/>
</dbReference>
<organism evidence="3 4">
    <name type="scientific">Arenibacter aquaticus</name>
    <dbReference type="NCBI Taxonomy" id="2489054"/>
    <lineage>
        <taxon>Bacteria</taxon>
        <taxon>Pseudomonadati</taxon>
        <taxon>Bacteroidota</taxon>
        <taxon>Flavobacteriia</taxon>
        <taxon>Flavobacteriales</taxon>
        <taxon>Flavobacteriaceae</taxon>
        <taxon>Arenibacter</taxon>
    </lineage>
</organism>
<dbReference type="PANTHER" id="PTHR46268">
    <property type="entry name" value="STRESS RESPONSE PROTEIN NHAX"/>
    <property type="match status" value="1"/>
</dbReference>
<dbReference type="Gene3D" id="3.40.50.620">
    <property type="entry name" value="HUPs"/>
    <property type="match status" value="2"/>
</dbReference>
<sequence length="278" mass="31537">MKRILLPTDFSDNSKGAISYALQLFKEEECTFFLLHTYMPPVYNAEYLVGSPGLIGLGDVMQETSLTQLEKLKSELEQEYDNLKHSFVVHTAFNTLLGEVEECIEAENIDLVIMGTKGATGAQEILFGTNTVHVIKRAQCPVIVVPPKFEYENPLEILFPTDYEINYKEDKLAPLLHIAEKHGSQINVLHVSTGYELTADQKNKKAGLEKILGNKALYHEVSNDEIIHAINSFQTKEKINMLVMIQNKHTFLERLFIEPVIKKIGFHVTVPFLVMPQF</sequence>
<gene>
    <name evidence="3" type="ORF">EHW67_19775</name>
</gene>
<proteinExistence type="inferred from homology"/>
<dbReference type="InterPro" id="IPR006016">
    <property type="entry name" value="UspA"/>
</dbReference>
<accession>A0A3S0IKU5</accession>
<dbReference type="InterPro" id="IPR006015">
    <property type="entry name" value="Universal_stress_UspA"/>
</dbReference>
<dbReference type="InterPro" id="IPR014729">
    <property type="entry name" value="Rossmann-like_a/b/a_fold"/>
</dbReference>
<protein>
    <submittedName>
        <fullName evidence="3">Universal stress protein</fullName>
    </submittedName>
</protein>
<dbReference type="EMBL" id="RQPJ01000021">
    <property type="protein sequence ID" value="RTE52418.1"/>
    <property type="molecule type" value="Genomic_DNA"/>
</dbReference>
<dbReference type="CDD" id="cd00293">
    <property type="entry name" value="USP-like"/>
    <property type="match status" value="1"/>
</dbReference>
<dbReference type="PANTHER" id="PTHR46268:SF6">
    <property type="entry name" value="UNIVERSAL STRESS PROTEIN UP12"/>
    <property type="match status" value="1"/>
</dbReference>
<comment type="caution">
    <text evidence="3">The sequence shown here is derived from an EMBL/GenBank/DDBJ whole genome shotgun (WGS) entry which is preliminary data.</text>
</comment>
<feature type="domain" description="UspA" evidence="2">
    <location>
        <begin position="1"/>
        <end position="146"/>
    </location>
</feature>
<dbReference type="OrthoDB" id="9788959at2"/>
<evidence type="ECO:0000313" key="4">
    <source>
        <dbReference type="Proteomes" id="UP000267585"/>
    </source>
</evidence>